<dbReference type="Gene3D" id="3.60.10.10">
    <property type="entry name" value="Endonuclease/exonuclease/phosphatase"/>
    <property type="match status" value="1"/>
</dbReference>
<dbReference type="Proteomes" id="UP001066276">
    <property type="component" value="Chromosome 6"/>
</dbReference>
<reference evidence="1" key="1">
    <citation type="journal article" date="2022" name="bioRxiv">
        <title>Sequencing and chromosome-scale assembly of the giantPleurodeles waltlgenome.</title>
        <authorList>
            <person name="Brown T."/>
            <person name="Elewa A."/>
            <person name="Iarovenko S."/>
            <person name="Subramanian E."/>
            <person name="Araus A.J."/>
            <person name="Petzold A."/>
            <person name="Susuki M."/>
            <person name="Suzuki K.-i.T."/>
            <person name="Hayashi T."/>
            <person name="Toyoda A."/>
            <person name="Oliveira C."/>
            <person name="Osipova E."/>
            <person name="Leigh N.D."/>
            <person name="Simon A."/>
            <person name="Yun M.H."/>
        </authorList>
    </citation>
    <scope>NUCLEOTIDE SEQUENCE</scope>
    <source>
        <strain evidence="1">20211129_DDA</strain>
        <tissue evidence="1">Liver</tissue>
    </source>
</reference>
<evidence type="ECO:0000313" key="1">
    <source>
        <dbReference type="EMBL" id="KAJ1134725.1"/>
    </source>
</evidence>
<name>A0AAV7Q650_PLEWA</name>
<organism evidence="1 2">
    <name type="scientific">Pleurodeles waltl</name>
    <name type="common">Iberian ribbed newt</name>
    <dbReference type="NCBI Taxonomy" id="8319"/>
    <lineage>
        <taxon>Eukaryota</taxon>
        <taxon>Metazoa</taxon>
        <taxon>Chordata</taxon>
        <taxon>Craniata</taxon>
        <taxon>Vertebrata</taxon>
        <taxon>Euteleostomi</taxon>
        <taxon>Amphibia</taxon>
        <taxon>Batrachia</taxon>
        <taxon>Caudata</taxon>
        <taxon>Salamandroidea</taxon>
        <taxon>Salamandridae</taxon>
        <taxon>Pleurodelinae</taxon>
        <taxon>Pleurodeles</taxon>
    </lineage>
</organism>
<dbReference type="SUPFAM" id="SSF56219">
    <property type="entry name" value="DNase I-like"/>
    <property type="match status" value="1"/>
</dbReference>
<sequence length="255" mass="29586">MVRGKALVFTDPQKPQHFIAKREAKGQRRNTQVAGGRRASAITHLECSGLNDNRKIHKVVAYLSRHTVDVAVLQETHLALGDKDLMQLRMQGFVRVAGFMSHVRKMLIWVRKKEGIGLQEVLVAMWRLKVLWGIVHCWWWAFMVPTTSFYYKLSALLQQWADLPQLWGEDLNCLSNSDPDQSSRPPRCPSRVAWALTETLSRDGLVDVWEHRYPMIPGYTHYSTVHDIHTRIDYWLCMQQLAPQIQDCEVLPHTY</sequence>
<dbReference type="AlphaFoldDB" id="A0AAV7Q650"/>
<comment type="caution">
    <text evidence="1">The sequence shown here is derived from an EMBL/GenBank/DDBJ whole genome shotgun (WGS) entry which is preliminary data.</text>
</comment>
<protein>
    <recommendedName>
        <fullName evidence="3">Endonuclease/exonuclease/phosphatase domain-containing protein</fullName>
    </recommendedName>
</protein>
<keyword evidence="2" id="KW-1185">Reference proteome</keyword>
<proteinExistence type="predicted"/>
<gene>
    <name evidence="1" type="ORF">NDU88_001172</name>
</gene>
<dbReference type="InterPro" id="IPR036691">
    <property type="entry name" value="Endo/exonu/phosph_ase_sf"/>
</dbReference>
<evidence type="ECO:0008006" key="3">
    <source>
        <dbReference type="Google" id="ProtNLM"/>
    </source>
</evidence>
<evidence type="ECO:0000313" key="2">
    <source>
        <dbReference type="Proteomes" id="UP001066276"/>
    </source>
</evidence>
<dbReference type="EMBL" id="JANPWB010000010">
    <property type="protein sequence ID" value="KAJ1134725.1"/>
    <property type="molecule type" value="Genomic_DNA"/>
</dbReference>
<accession>A0AAV7Q650</accession>